<dbReference type="SUPFAM" id="SSF58104">
    <property type="entry name" value="Methyl-accepting chemotaxis protein (MCP) signaling domain"/>
    <property type="match status" value="1"/>
</dbReference>
<evidence type="ECO:0000256" key="7">
    <source>
        <dbReference type="SAM" id="Phobius"/>
    </source>
</evidence>
<feature type="transmembrane region" description="Helical" evidence="7">
    <location>
        <begin position="14"/>
        <end position="36"/>
    </location>
</feature>
<dbReference type="CDD" id="cd11386">
    <property type="entry name" value="MCP_signal"/>
    <property type="match status" value="1"/>
</dbReference>
<dbReference type="InterPro" id="IPR000727">
    <property type="entry name" value="T_SNARE_dom"/>
</dbReference>
<dbReference type="SMART" id="SM00283">
    <property type="entry name" value="MA"/>
    <property type="match status" value="1"/>
</dbReference>
<reference evidence="12" key="1">
    <citation type="submission" date="2020-02" db="EMBL/GenBank/DDBJ databases">
        <title>Genomic and physiological characterization of two novel Nitrospinaceae genera.</title>
        <authorList>
            <person name="Mueller A.J."/>
            <person name="Jung M.-Y."/>
            <person name="Strachan C.R."/>
            <person name="Herbold C.W."/>
            <person name="Kirkegaard R.H."/>
            <person name="Daims H."/>
        </authorList>
    </citation>
    <scope>NUCLEOTIDE SEQUENCE [LARGE SCALE GENOMIC DNA]</scope>
</reference>
<dbReference type="KEGG" id="nva:G3M78_05065"/>
<dbReference type="GO" id="GO:0005886">
    <property type="term" value="C:plasma membrane"/>
    <property type="evidence" value="ECO:0007669"/>
    <property type="project" value="UniProtKB-SubCell"/>
</dbReference>
<keyword evidence="2" id="KW-1003">Cell membrane</keyword>
<dbReference type="Gene3D" id="1.10.287.950">
    <property type="entry name" value="Methyl-accepting chemotaxis protein"/>
    <property type="match status" value="1"/>
</dbReference>
<dbReference type="Proteomes" id="UP000594464">
    <property type="component" value="Chromosome"/>
</dbReference>
<evidence type="ECO:0000313" key="11">
    <source>
        <dbReference type="EMBL" id="QPJ64791.1"/>
    </source>
</evidence>
<dbReference type="InterPro" id="IPR004089">
    <property type="entry name" value="MCPsignal_dom"/>
</dbReference>
<feature type="compositionally biased region" description="Polar residues" evidence="6">
    <location>
        <begin position="672"/>
        <end position="686"/>
    </location>
</feature>
<gene>
    <name evidence="11" type="ORF">G3M78_05065</name>
</gene>
<accession>A0A7T0C1G8</accession>
<organism evidence="11 12">
    <name type="scientific">Candidatus Nitrohelix vancouverensis</name>
    <dbReference type="NCBI Taxonomy" id="2705534"/>
    <lineage>
        <taxon>Bacteria</taxon>
        <taxon>Pseudomonadati</taxon>
        <taxon>Nitrospinota/Tectimicrobiota group</taxon>
        <taxon>Nitrospinota</taxon>
        <taxon>Nitrospinia</taxon>
        <taxon>Nitrospinales</taxon>
        <taxon>Nitrospinaceae</taxon>
        <taxon>Candidatus Nitrohelix</taxon>
    </lineage>
</organism>
<evidence type="ECO:0000256" key="1">
    <source>
        <dbReference type="ARBA" id="ARBA00004429"/>
    </source>
</evidence>
<dbReference type="SMART" id="SM00304">
    <property type="entry name" value="HAMP"/>
    <property type="match status" value="2"/>
</dbReference>
<dbReference type="EMBL" id="CP048620">
    <property type="protein sequence ID" value="QPJ64791.1"/>
    <property type="molecule type" value="Genomic_DNA"/>
</dbReference>
<evidence type="ECO:0000259" key="9">
    <source>
        <dbReference type="PROSITE" id="PS50192"/>
    </source>
</evidence>
<dbReference type="AlphaFoldDB" id="A0A7T0C1G8"/>
<feature type="region of interest" description="Disordered" evidence="6">
    <location>
        <begin position="672"/>
        <end position="693"/>
    </location>
</feature>
<comment type="similarity">
    <text evidence="4">Belongs to the methyl-accepting chemotaxis (MCP) protein family.</text>
</comment>
<dbReference type="Gene3D" id="6.10.340.10">
    <property type="match status" value="1"/>
</dbReference>
<feature type="transmembrane region" description="Helical" evidence="7">
    <location>
        <begin position="348"/>
        <end position="368"/>
    </location>
</feature>
<sequence length="913" mass="99831">MKIWANLSLIWKQVVMYLLVGIIPIIIVWMISMNAFKEIENLNASSLKQIAQNISDKIDRNLFERYGDVQAFGLNSVIHEKKYWGQAESPIVDAMNQYIDTYDIYYFTLLVDLDGKVIAINSKNENGKAISTEEFYLRNFKNESWFQNVLNGKFYTSQKGNVGGPSAFSGTVILPLHVNEDVKKVYPGDAGLTLGFAAPVKDASGQVVAIWQNYARFSLVEEIFLQSYASLKQDGLGGAEMTLLNEAGDVIIDLDPTYGRGTEDRILHDFDVLFKLNLVRQGVSSAIEATQNQAVGFGYAMHARKNTVQASGYAHFQGALGFPGMNWSTLVRIPDEEINAPIIAIENFMLVIFIVIAIAVSIFGYVVARGLATPIEGLATSLENFSKGQLSVLSKLEIRSGDEIGRLGEAFNNLLDSVKVFFQESTHLLDGEIKEGESFGLHGEFEENLQGMKKSAQDKQESELEAARVLSIVENMPINVLYADNDNIMRYMNPASFKRFKELETLLPCKVDEMIGQSIDIYHKNPSHQARLIEDARNLPFRSQIQLGPEILDLEASAILDQKKNRMGTMVAWTVITDQVKREKEVAELTERDRQQSEELKNKVDSMLAVVSAAAHGDLTQEITITGSDAIGQMGDELARFFANLRRSIGSIGDNAEKLSLSSMELTGVSQQMASNASQTSSQAGLVSSSSEEVSQNVDTVAAGTEEMNASISEIAKNSQEAAKISSTAVEVATRTNQAVTQLGISSAEIGEVIKVITSIAEQTNLLALNATIEAARAGEAGKGFAVVANEVKELAKETSRATEDISQKIEAIQNDTTKSVQAIEEISNVINRISDISTTIAGAIEEQSATTSEMGRNISEAARRAQDITRNILEVAKAADDTTQGAQNTQASAGSLSEMASELKRLVGTFKY</sequence>
<dbReference type="Pfam" id="PF00015">
    <property type="entry name" value="MCPsignal"/>
    <property type="match status" value="1"/>
</dbReference>
<dbReference type="GO" id="GO:0007165">
    <property type="term" value="P:signal transduction"/>
    <property type="evidence" value="ECO:0007669"/>
    <property type="project" value="UniProtKB-KW"/>
</dbReference>
<dbReference type="PROSITE" id="PS50111">
    <property type="entry name" value="CHEMOTAXIS_TRANSDUC_2"/>
    <property type="match status" value="1"/>
</dbReference>
<dbReference type="CDD" id="cd06225">
    <property type="entry name" value="HAMP"/>
    <property type="match status" value="1"/>
</dbReference>
<protein>
    <submittedName>
        <fullName evidence="11">HAMP domain-containing protein</fullName>
    </submittedName>
</protein>
<evidence type="ECO:0000256" key="5">
    <source>
        <dbReference type="PROSITE-ProRule" id="PRU00284"/>
    </source>
</evidence>
<dbReference type="PANTHER" id="PTHR32089:SF112">
    <property type="entry name" value="LYSOZYME-LIKE PROTEIN-RELATED"/>
    <property type="match status" value="1"/>
</dbReference>
<dbReference type="Gene3D" id="3.30.450.20">
    <property type="entry name" value="PAS domain"/>
    <property type="match status" value="1"/>
</dbReference>
<feature type="domain" description="HAMP" evidence="10">
    <location>
        <begin position="598"/>
        <end position="650"/>
    </location>
</feature>
<proteinExistence type="inferred from homology"/>
<evidence type="ECO:0000313" key="12">
    <source>
        <dbReference type="Proteomes" id="UP000594464"/>
    </source>
</evidence>
<keyword evidence="7" id="KW-0472">Membrane</keyword>
<keyword evidence="7" id="KW-0812">Transmembrane</keyword>
<dbReference type="Pfam" id="PF00672">
    <property type="entry name" value="HAMP"/>
    <property type="match status" value="1"/>
</dbReference>
<keyword evidence="3 5" id="KW-0807">Transducer</keyword>
<evidence type="ECO:0000256" key="2">
    <source>
        <dbReference type="ARBA" id="ARBA00022519"/>
    </source>
</evidence>
<evidence type="ECO:0000256" key="4">
    <source>
        <dbReference type="ARBA" id="ARBA00029447"/>
    </source>
</evidence>
<dbReference type="PROSITE" id="PS50192">
    <property type="entry name" value="T_SNARE"/>
    <property type="match status" value="1"/>
</dbReference>
<evidence type="ECO:0000259" key="8">
    <source>
        <dbReference type="PROSITE" id="PS50111"/>
    </source>
</evidence>
<feature type="domain" description="Methyl-accepting transducer" evidence="8">
    <location>
        <begin position="669"/>
        <end position="898"/>
    </location>
</feature>
<feature type="domain" description="HAMP" evidence="10">
    <location>
        <begin position="369"/>
        <end position="423"/>
    </location>
</feature>
<dbReference type="PROSITE" id="PS50885">
    <property type="entry name" value="HAMP"/>
    <property type="match status" value="2"/>
</dbReference>
<evidence type="ECO:0000259" key="10">
    <source>
        <dbReference type="PROSITE" id="PS50885"/>
    </source>
</evidence>
<comment type="subcellular location">
    <subcellularLocation>
        <location evidence="1">Cell inner membrane</location>
        <topology evidence="1">Multi-pass membrane protein</topology>
    </subcellularLocation>
</comment>
<name>A0A7T0C1G8_9BACT</name>
<evidence type="ECO:0000256" key="3">
    <source>
        <dbReference type="ARBA" id="ARBA00023224"/>
    </source>
</evidence>
<keyword evidence="7" id="KW-1133">Transmembrane helix</keyword>
<dbReference type="PANTHER" id="PTHR32089">
    <property type="entry name" value="METHYL-ACCEPTING CHEMOTAXIS PROTEIN MCPB"/>
    <property type="match status" value="1"/>
</dbReference>
<evidence type="ECO:0000256" key="6">
    <source>
        <dbReference type="SAM" id="MobiDB-lite"/>
    </source>
</evidence>
<dbReference type="InterPro" id="IPR003660">
    <property type="entry name" value="HAMP_dom"/>
</dbReference>
<feature type="domain" description="T-SNARE coiled-coil homology" evidence="9">
    <location>
        <begin position="814"/>
        <end position="876"/>
    </location>
</feature>
<keyword evidence="2" id="KW-0997">Cell inner membrane</keyword>